<dbReference type="KEGG" id="nav:JQS30_08240"/>
<keyword evidence="5" id="KW-1185">Reference proteome</keyword>
<dbReference type="InterPro" id="IPR051400">
    <property type="entry name" value="HAD-like_hydrolase"/>
</dbReference>
<evidence type="ECO:0000256" key="3">
    <source>
        <dbReference type="ARBA" id="ARBA00022842"/>
    </source>
</evidence>
<evidence type="ECO:0000313" key="5">
    <source>
        <dbReference type="Proteomes" id="UP000662939"/>
    </source>
</evidence>
<dbReference type="RefSeq" id="WP_213172868.1">
    <property type="nucleotide sequence ID" value="NZ_CP070496.1"/>
</dbReference>
<dbReference type="PANTHER" id="PTHR46470">
    <property type="entry name" value="N-ACYLNEURAMINATE-9-PHOSPHATASE"/>
    <property type="match status" value="1"/>
</dbReference>
<dbReference type="InterPro" id="IPR023214">
    <property type="entry name" value="HAD_sf"/>
</dbReference>
<proteinExistence type="predicted"/>
<dbReference type="Gene3D" id="1.20.120.710">
    <property type="entry name" value="Haloacid dehalogenase hydrolase-like domain"/>
    <property type="match status" value="1"/>
</dbReference>
<dbReference type="EMBL" id="CP070496">
    <property type="protein sequence ID" value="QSB06861.1"/>
    <property type="molecule type" value="Genomic_DNA"/>
</dbReference>
<dbReference type="GO" id="GO:0016787">
    <property type="term" value="F:hydrolase activity"/>
    <property type="evidence" value="ECO:0007669"/>
    <property type="project" value="UniProtKB-KW"/>
</dbReference>
<dbReference type="SFLD" id="SFLDS00003">
    <property type="entry name" value="Haloacid_Dehalogenase"/>
    <property type="match status" value="1"/>
</dbReference>
<keyword evidence="2 4" id="KW-0378">Hydrolase</keyword>
<dbReference type="Proteomes" id="UP000662939">
    <property type="component" value="Chromosome"/>
</dbReference>
<keyword evidence="3" id="KW-0460">Magnesium</keyword>
<dbReference type="InterPro" id="IPR036412">
    <property type="entry name" value="HAD-like_sf"/>
</dbReference>
<evidence type="ECO:0000313" key="4">
    <source>
        <dbReference type="EMBL" id="QSB06861.1"/>
    </source>
</evidence>
<dbReference type="Gene3D" id="3.40.50.1000">
    <property type="entry name" value="HAD superfamily/HAD-like"/>
    <property type="match status" value="1"/>
</dbReference>
<dbReference type="Pfam" id="PF00702">
    <property type="entry name" value="Hydrolase"/>
    <property type="match status" value="1"/>
</dbReference>
<comment type="cofactor">
    <cofactor evidence="1">
        <name>Mg(2+)</name>
        <dbReference type="ChEBI" id="CHEBI:18420"/>
    </cofactor>
</comment>
<dbReference type="PRINTS" id="PR00413">
    <property type="entry name" value="HADHALOGNASE"/>
</dbReference>
<organism evidence="4 5">
    <name type="scientific">Natronoglycomyces albus</name>
    <dbReference type="NCBI Taxonomy" id="2811108"/>
    <lineage>
        <taxon>Bacteria</taxon>
        <taxon>Bacillati</taxon>
        <taxon>Actinomycetota</taxon>
        <taxon>Actinomycetes</taxon>
        <taxon>Glycomycetales</taxon>
        <taxon>Glycomycetaceae</taxon>
        <taxon>Natronoglycomyces</taxon>
    </lineage>
</organism>
<dbReference type="SUPFAM" id="SSF56784">
    <property type="entry name" value="HAD-like"/>
    <property type="match status" value="1"/>
</dbReference>
<dbReference type="AlphaFoldDB" id="A0A895XMG8"/>
<dbReference type="InterPro" id="IPR006439">
    <property type="entry name" value="HAD-SF_hydro_IA"/>
</dbReference>
<reference evidence="4" key="1">
    <citation type="submission" date="2021-02" db="EMBL/GenBank/DDBJ databases">
        <title>Natronoglycomyces albus gen. nov., sp. nov, a haloalkaliphilic actinobacterium from a soda solonchak soil.</title>
        <authorList>
            <person name="Sorokin D.Y."/>
            <person name="Khijniak T.V."/>
            <person name="Zakharycheva A.P."/>
            <person name="Boueva O.V."/>
            <person name="Ariskina E.V."/>
            <person name="Hahnke R.L."/>
            <person name="Bunk B."/>
            <person name="Sproer C."/>
            <person name="Schumann P."/>
            <person name="Evtushenko L.I."/>
            <person name="Kublanov I.V."/>
        </authorList>
    </citation>
    <scope>NUCLEOTIDE SEQUENCE</scope>
    <source>
        <strain evidence="4">DSM 106290</strain>
    </source>
</reference>
<evidence type="ECO:0000256" key="1">
    <source>
        <dbReference type="ARBA" id="ARBA00001946"/>
    </source>
</evidence>
<gene>
    <name evidence="4" type="ORF">JQS30_08240</name>
</gene>
<dbReference type="SFLD" id="SFLDG01129">
    <property type="entry name" value="C1.5:_HAD__Beta-PGM__Phosphata"/>
    <property type="match status" value="1"/>
</dbReference>
<evidence type="ECO:0000256" key="2">
    <source>
        <dbReference type="ARBA" id="ARBA00022801"/>
    </source>
</evidence>
<dbReference type="NCBIfam" id="TIGR01549">
    <property type="entry name" value="HAD-SF-IA-v1"/>
    <property type="match status" value="1"/>
</dbReference>
<dbReference type="PANTHER" id="PTHR46470:SF4">
    <property type="entry name" value="5-AMINO-6-(5-PHOSPHO-D-RIBITYLAMINO)URACIL PHOSPHATASE YIGB"/>
    <property type="match status" value="1"/>
</dbReference>
<protein>
    <submittedName>
        <fullName evidence="4">HAD family hydrolase</fullName>
    </submittedName>
</protein>
<dbReference type="GO" id="GO:0044281">
    <property type="term" value="P:small molecule metabolic process"/>
    <property type="evidence" value="ECO:0007669"/>
    <property type="project" value="UniProtKB-ARBA"/>
</dbReference>
<sequence length="249" mass="28364">MSKSNIAAVLFDLDGTLLDHDTASATAVVTSFRAEPSITLLDEPHLIKRWEQLQETYIRRYFNGEMTFHEQRRARVRAIVQELGLGEWNQDRIDRWCEHYLETYERHWRLYSDVWPTLNQLRGERPQLCLGTVTNGDSAQQRSKLARFDLDMIFRHVTISSEVGAAKPDPAIFRLACENLDLPPDQVMYIGDRPDHDALAAQAAGLRGVWLHRADSRIAVGDYPLPKPRIGTLSDVPSLIRRGGDFPSG</sequence>
<accession>A0A895XMG8</accession>
<name>A0A895XMG8_9ACTN</name>